<dbReference type="AlphaFoldDB" id="A0AA95KNK7"/>
<protein>
    <submittedName>
        <fullName evidence="2">SUMF1/EgtB/PvdO family nonheme iron enzyme</fullName>
    </submittedName>
</protein>
<reference evidence="2" key="1">
    <citation type="journal article" date="2023" name="Int. J. Mol. Sci.">
        <title>Metagenomics Revealed a New Genus 'Candidatus Thiocaldithrix dubininis' gen. nov., sp. nov. and a New Species 'Candidatus Thiothrix putei' sp. nov. in the Family Thiotrichaceae, Some Members of Which Have Traits of Both Na+- and H+-Motive Energetics.</title>
        <authorList>
            <person name="Ravin N.V."/>
            <person name="Muntyan M.S."/>
            <person name="Smolyakov D.D."/>
            <person name="Rudenko T.S."/>
            <person name="Beletsky A.V."/>
            <person name="Mardanov A.V."/>
            <person name="Grabovich M.Y."/>
        </authorList>
    </citation>
    <scope>NUCLEOTIDE SEQUENCE</scope>
    <source>
        <strain evidence="2">GKL-02</strain>
    </source>
</reference>
<dbReference type="InterPro" id="IPR042095">
    <property type="entry name" value="SUMF_sf"/>
</dbReference>
<dbReference type="InterPro" id="IPR016187">
    <property type="entry name" value="CTDL_fold"/>
</dbReference>
<name>A0AA95KNK7_9GAMM</name>
<organism evidence="2">
    <name type="scientific">Candidatus Thiothrix putei</name>
    <dbReference type="NCBI Taxonomy" id="3080811"/>
    <lineage>
        <taxon>Bacteria</taxon>
        <taxon>Pseudomonadati</taxon>
        <taxon>Pseudomonadota</taxon>
        <taxon>Gammaproteobacteria</taxon>
        <taxon>Thiotrichales</taxon>
        <taxon>Thiotrichaceae</taxon>
        <taxon>Thiothrix</taxon>
    </lineage>
</organism>
<reference evidence="2" key="2">
    <citation type="submission" date="2023-04" db="EMBL/GenBank/DDBJ databases">
        <authorList>
            <person name="Beletskiy A.V."/>
            <person name="Mardanov A.V."/>
            <person name="Ravin N.V."/>
        </authorList>
    </citation>
    <scope>NUCLEOTIDE SEQUENCE</scope>
    <source>
        <strain evidence="2">GKL-02</strain>
    </source>
</reference>
<dbReference type="Pfam" id="PF03781">
    <property type="entry name" value="FGE-sulfatase"/>
    <property type="match status" value="1"/>
</dbReference>
<dbReference type="EMBL" id="CP124756">
    <property type="protein sequence ID" value="WGZ95175.1"/>
    <property type="molecule type" value="Genomic_DNA"/>
</dbReference>
<dbReference type="Proteomes" id="UP001301326">
    <property type="component" value="Chromosome"/>
</dbReference>
<feature type="domain" description="Sulfatase-modifying factor enzyme-like" evidence="1">
    <location>
        <begin position="11"/>
        <end position="61"/>
    </location>
</feature>
<dbReference type="Gene3D" id="3.90.1580.10">
    <property type="entry name" value="paralog of FGE (formylglycine-generating enzyme)"/>
    <property type="match status" value="1"/>
</dbReference>
<sequence length="64" mass="6929">MPGITCPNQAASAKVTNACVTESKRVVRGGLWSDSAQNVRTVYRSSEEQDKSGSHIGFRLALDF</sequence>
<gene>
    <name evidence="2" type="ORF">QJT81_04055</name>
</gene>
<dbReference type="SUPFAM" id="SSF56436">
    <property type="entry name" value="C-type lectin-like"/>
    <property type="match status" value="1"/>
</dbReference>
<accession>A0AA95KNK7</accession>
<dbReference type="KEGG" id="tput:QJT81_04055"/>
<proteinExistence type="predicted"/>
<evidence type="ECO:0000313" key="2">
    <source>
        <dbReference type="EMBL" id="WGZ95175.1"/>
    </source>
</evidence>
<evidence type="ECO:0000259" key="1">
    <source>
        <dbReference type="Pfam" id="PF03781"/>
    </source>
</evidence>
<dbReference type="InterPro" id="IPR005532">
    <property type="entry name" value="SUMF_dom"/>
</dbReference>